<evidence type="ECO:0000313" key="4">
    <source>
        <dbReference type="Proteomes" id="UP001329430"/>
    </source>
</evidence>
<keyword evidence="1" id="KW-1133">Transmembrane helix</keyword>
<reference evidence="3 4" key="1">
    <citation type="journal article" date="2024" name="Insects">
        <title>An Improved Chromosome-Level Genome Assembly of the Firefly Pyrocoelia pectoralis.</title>
        <authorList>
            <person name="Fu X."/>
            <person name="Meyer-Rochow V.B."/>
            <person name="Ballantyne L."/>
            <person name="Zhu X."/>
        </authorList>
    </citation>
    <scope>NUCLEOTIDE SEQUENCE [LARGE SCALE GENOMIC DNA]</scope>
    <source>
        <strain evidence="3">XCY_ONT2</strain>
    </source>
</reference>
<organism evidence="3 4">
    <name type="scientific">Pyrocoelia pectoralis</name>
    <dbReference type="NCBI Taxonomy" id="417401"/>
    <lineage>
        <taxon>Eukaryota</taxon>
        <taxon>Metazoa</taxon>
        <taxon>Ecdysozoa</taxon>
        <taxon>Arthropoda</taxon>
        <taxon>Hexapoda</taxon>
        <taxon>Insecta</taxon>
        <taxon>Pterygota</taxon>
        <taxon>Neoptera</taxon>
        <taxon>Endopterygota</taxon>
        <taxon>Coleoptera</taxon>
        <taxon>Polyphaga</taxon>
        <taxon>Elateriformia</taxon>
        <taxon>Elateroidea</taxon>
        <taxon>Lampyridae</taxon>
        <taxon>Lampyrinae</taxon>
        <taxon>Pyrocoelia</taxon>
    </lineage>
</organism>
<keyword evidence="1" id="KW-0472">Membrane</keyword>
<evidence type="ECO:0000313" key="3">
    <source>
        <dbReference type="EMBL" id="KAK5643937.1"/>
    </source>
</evidence>
<protein>
    <submittedName>
        <fullName evidence="3">Uncharacterized protein</fullName>
    </submittedName>
</protein>
<dbReference type="EMBL" id="JAVRBK010000005">
    <property type="protein sequence ID" value="KAK5643937.1"/>
    <property type="molecule type" value="Genomic_DNA"/>
</dbReference>
<sequence>MALASRSFYVFCLLLVCTDDLTHGNNISLYTETSRTYDPTKPYCFRFTWLGTEFTKENVVNTTCSELLDAKRDNHIPCRNPLFHSITDDATPPDIDYLWENHRDKVVARQANGQVCVKYSYIYNNIVQNVTYLNTKVSMSGGKIAVTNGCYMQTVDGYDVELCVCESFSGIGKPCNAAPITIVTLGVLMLPFFVIVMHSFI</sequence>
<keyword evidence="2" id="KW-0732">Signal</keyword>
<dbReference type="Proteomes" id="UP001329430">
    <property type="component" value="Chromosome 5"/>
</dbReference>
<gene>
    <name evidence="3" type="ORF">RI129_007782</name>
</gene>
<keyword evidence="1" id="KW-0812">Transmembrane</keyword>
<feature type="transmembrane region" description="Helical" evidence="1">
    <location>
        <begin position="177"/>
        <end position="197"/>
    </location>
</feature>
<dbReference type="AlphaFoldDB" id="A0AAN7ZHB3"/>
<comment type="caution">
    <text evidence="3">The sequence shown here is derived from an EMBL/GenBank/DDBJ whole genome shotgun (WGS) entry which is preliminary data.</text>
</comment>
<evidence type="ECO:0000256" key="2">
    <source>
        <dbReference type="SAM" id="SignalP"/>
    </source>
</evidence>
<evidence type="ECO:0000256" key="1">
    <source>
        <dbReference type="SAM" id="Phobius"/>
    </source>
</evidence>
<accession>A0AAN7ZHB3</accession>
<keyword evidence="4" id="KW-1185">Reference proteome</keyword>
<name>A0AAN7ZHB3_9COLE</name>
<feature type="signal peptide" evidence="2">
    <location>
        <begin position="1"/>
        <end position="24"/>
    </location>
</feature>
<feature type="chain" id="PRO_5043055089" evidence="2">
    <location>
        <begin position="25"/>
        <end position="201"/>
    </location>
</feature>
<proteinExistence type="predicted"/>